<organism evidence="7 8">
    <name type="scientific">Gnomoniopsis smithogilvyi</name>
    <dbReference type="NCBI Taxonomy" id="1191159"/>
    <lineage>
        <taxon>Eukaryota</taxon>
        <taxon>Fungi</taxon>
        <taxon>Dikarya</taxon>
        <taxon>Ascomycota</taxon>
        <taxon>Pezizomycotina</taxon>
        <taxon>Sordariomycetes</taxon>
        <taxon>Sordariomycetidae</taxon>
        <taxon>Diaporthales</taxon>
        <taxon>Gnomoniaceae</taxon>
        <taxon>Gnomoniopsis</taxon>
    </lineage>
</organism>
<evidence type="ECO:0000256" key="6">
    <source>
        <dbReference type="SAM" id="Phobius"/>
    </source>
</evidence>
<protein>
    <submittedName>
        <fullName evidence="7">Uncharacterized protein</fullName>
    </submittedName>
</protein>
<gene>
    <name evidence="7" type="ORF">N0V93_010080</name>
</gene>
<accession>A0A9W8YKH6</accession>
<evidence type="ECO:0000256" key="4">
    <source>
        <dbReference type="ARBA" id="ARBA00023136"/>
    </source>
</evidence>
<comment type="subcellular location">
    <subcellularLocation>
        <location evidence="1">Membrane</location>
        <topology evidence="1">Multi-pass membrane protein</topology>
    </subcellularLocation>
</comment>
<evidence type="ECO:0000313" key="7">
    <source>
        <dbReference type="EMBL" id="KAJ4385651.1"/>
    </source>
</evidence>
<evidence type="ECO:0000256" key="2">
    <source>
        <dbReference type="ARBA" id="ARBA00022692"/>
    </source>
</evidence>
<evidence type="ECO:0000256" key="5">
    <source>
        <dbReference type="SAM" id="MobiDB-lite"/>
    </source>
</evidence>
<dbReference type="Proteomes" id="UP001140453">
    <property type="component" value="Unassembled WGS sequence"/>
</dbReference>
<keyword evidence="4 6" id="KW-0472">Membrane</keyword>
<dbReference type="AlphaFoldDB" id="A0A9W8YKH6"/>
<evidence type="ECO:0000313" key="8">
    <source>
        <dbReference type="Proteomes" id="UP001140453"/>
    </source>
</evidence>
<evidence type="ECO:0000256" key="1">
    <source>
        <dbReference type="ARBA" id="ARBA00004141"/>
    </source>
</evidence>
<evidence type="ECO:0000256" key="3">
    <source>
        <dbReference type="ARBA" id="ARBA00022989"/>
    </source>
</evidence>
<dbReference type="GO" id="GO:0016020">
    <property type="term" value="C:membrane"/>
    <property type="evidence" value="ECO:0007669"/>
    <property type="project" value="UniProtKB-SubCell"/>
</dbReference>
<reference evidence="7" key="1">
    <citation type="submission" date="2022-10" db="EMBL/GenBank/DDBJ databases">
        <title>Tapping the CABI collections for fungal endophytes: first genome assemblies for Collariella, Neodidymelliopsis, Ascochyta clinopodiicola, Didymella pomorum, Didymosphaeria variabile, Neocosmospora piperis and Neocucurbitaria cava.</title>
        <authorList>
            <person name="Hill R."/>
        </authorList>
    </citation>
    <scope>NUCLEOTIDE SEQUENCE</scope>
    <source>
        <strain evidence="7">IMI 355082</strain>
    </source>
</reference>
<keyword evidence="8" id="KW-1185">Reference proteome</keyword>
<dbReference type="PANTHER" id="PTHR36460">
    <property type="entry name" value="UPF0132 DOMAIN PROTEIN (AFU_ORTHOLOGUE AFUA_3G10255)"/>
    <property type="match status" value="1"/>
</dbReference>
<keyword evidence="2 6" id="KW-0812">Transmembrane</keyword>
<dbReference type="PANTHER" id="PTHR36460:SF1">
    <property type="entry name" value="UPF0132 DOMAIN PROTEIN (AFU_ORTHOLOGUE AFUA_3G10255)"/>
    <property type="match status" value="1"/>
</dbReference>
<comment type="caution">
    <text evidence="7">The sequence shown here is derived from an EMBL/GenBank/DDBJ whole genome shotgun (WGS) entry which is preliminary data.</text>
</comment>
<feature type="transmembrane region" description="Helical" evidence="6">
    <location>
        <begin position="102"/>
        <end position="118"/>
    </location>
</feature>
<dbReference type="OrthoDB" id="5546837at2759"/>
<sequence length="197" mass="22079">MFAPYQADPPETARSPDIASPRASLERRPFSPATYKPSNQASPPPLQHPQPQRNWQPSGHIIPQASPGRLGDAAGGYFGAEREGLNEFDTSLGLRLDYEACAAYLALPPVGAIVLLVLERKSDYVRFHAWQSALLFTAIFILHLVFSWSAFFGWLFFLGDLALIAFLTMRAYRDADMLDRYEVPFFGPIANRFLNDE</sequence>
<feature type="transmembrane region" description="Helical" evidence="6">
    <location>
        <begin position="130"/>
        <end position="148"/>
    </location>
</feature>
<feature type="region of interest" description="Disordered" evidence="5">
    <location>
        <begin position="1"/>
        <end position="61"/>
    </location>
</feature>
<name>A0A9W8YKH6_9PEZI</name>
<keyword evidence="3 6" id="KW-1133">Transmembrane helix</keyword>
<dbReference type="EMBL" id="JAPEVB010000007">
    <property type="protein sequence ID" value="KAJ4385651.1"/>
    <property type="molecule type" value="Genomic_DNA"/>
</dbReference>
<feature type="transmembrane region" description="Helical" evidence="6">
    <location>
        <begin position="154"/>
        <end position="172"/>
    </location>
</feature>
<proteinExistence type="predicted"/>